<evidence type="ECO:0000256" key="3">
    <source>
        <dbReference type="ARBA" id="ARBA00022490"/>
    </source>
</evidence>
<dbReference type="InterPro" id="IPR051385">
    <property type="entry name" value="Ceramide-binding_SVF1"/>
</dbReference>
<dbReference type="EMBL" id="KN847552">
    <property type="protein sequence ID" value="KIW01968.1"/>
    <property type="molecule type" value="Genomic_DNA"/>
</dbReference>
<dbReference type="Pfam" id="PF08622">
    <property type="entry name" value="Svf1"/>
    <property type="match status" value="1"/>
</dbReference>
<dbReference type="RefSeq" id="XP_016211837.1">
    <property type="nucleotide sequence ID" value="XM_016360498.1"/>
</dbReference>
<keyword evidence="7" id="KW-1185">Reference proteome</keyword>
<dbReference type="GO" id="GO:0005737">
    <property type="term" value="C:cytoplasm"/>
    <property type="evidence" value="ECO:0007669"/>
    <property type="project" value="UniProtKB-SubCell"/>
</dbReference>
<dbReference type="FunCoup" id="A0A0D2A5G6">
    <property type="interactions" value="98"/>
</dbReference>
<reference evidence="6 7" key="1">
    <citation type="submission" date="2015-01" db="EMBL/GenBank/DDBJ databases">
        <title>The Genome Sequence of Ochroconis gallopava CBS43764.</title>
        <authorList>
            <consortium name="The Broad Institute Genomics Platform"/>
            <person name="Cuomo C."/>
            <person name="de Hoog S."/>
            <person name="Gorbushina A."/>
            <person name="Stielow B."/>
            <person name="Teixiera M."/>
            <person name="Abouelleil A."/>
            <person name="Chapman S.B."/>
            <person name="Priest M."/>
            <person name="Young S.K."/>
            <person name="Wortman J."/>
            <person name="Nusbaum C."/>
            <person name="Birren B."/>
        </authorList>
    </citation>
    <scope>NUCLEOTIDE SEQUENCE [LARGE SCALE GENOMIC DNA]</scope>
    <source>
        <strain evidence="6 7">CBS 43764</strain>
    </source>
</reference>
<evidence type="ECO:0000259" key="5">
    <source>
        <dbReference type="Pfam" id="PF17187"/>
    </source>
</evidence>
<dbReference type="InterPro" id="IPR033394">
    <property type="entry name" value="Svf1-like_C"/>
</dbReference>
<dbReference type="OrthoDB" id="2590239at2759"/>
<dbReference type="GO" id="GO:0006979">
    <property type="term" value="P:response to oxidative stress"/>
    <property type="evidence" value="ECO:0007669"/>
    <property type="project" value="InterPro"/>
</dbReference>
<dbReference type="SUPFAM" id="SSF159245">
    <property type="entry name" value="AttH-like"/>
    <property type="match status" value="1"/>
</dbReference>
<dbReference type="Gene3D" id="2.40.370.10">
    <property type="entry name" value="AttH-like domain"/>
    <property type="match status" value="1"/>
</dbReference>
<gene>
    <name evidence="6" type="ORF">PV09_06804</name>
</gene>
<evidence type="ECO:0000313" key="6">
    <source>
        <dbReference type="EMBL" id="KIW01968.1"/>
    </source>
</evidence>
<dbReference type="AlphaFoldDB" id="A0A0D2A5G6"/>
<dbReference type="STRING" id="253628.A0A0D2A5G6"/>
<evidence type="ECO:0000313" key="7">
    <source>
        <dbReference type="Proteomes" id="UP000053259"/>
    </source>
</evidence>
<accession>A0A0D2A5G6</accession>
<dbReference type="InterPro" id="IPR013931">
    <property type="entry name" value="Svf1-like_N"/>
</dbReference>
<keyword evidence="3" id="KW-0963">Cytoplasm</keyword>
<protein>
    <recommendedName>
        <fullName evidence="8">Survival factor 1</fullName>
    </recommendedName>
</protein>
<dbReference type="PANTHER" id="PTHR47107">
    <property type="entry name" value="SVF1-LIKE PROTEIN YDR222W-RELATED"/>
    <property type="match status" value="1"/>
</dbReference>
<dbReference type="VEuPathDB" id="FungiDB:PV09_06804"/>
<dbReference type="InParanoid" id="A0A0D2A5G6"/>
<evidence type="ECO:0000259" key="4">
    <source>
        <dbReference type="Pfam" id="PF08622"/>
    </source>
</evidence>
<dbReference type="Proteomes" id="UP000053259">
    <property type="component" value="Unassembled WGS sequence"/>
</dbReference>
<dbReference type="InterPro" id="IPR023374">
    <property type="entry name" value="AttH-like_dom_sf"/>
</dbReference>
<sequence>MFNFVKKAMADIAGTEEPLYGPEAIQPVTKQGVQYTELKKDDLKWKGLGGTNVETQTFYFTADSGHIGMAQIIYSVVMGVKTTCQFSSKIFYPDNATPPLFSTDPLDNHRISDDRFNFYADNVSFELSEDGSTYSLKSSRSTKSIVDIKITKVAPGFMAGRNGTSTYGTDPNQPWGQMFHAFWPRCRVEGSFITPSGPIDFAGKGAYSFALQGMKPHHAANRWNFVNFHSPTYSALMMEFTTPPSYGSTVVNVGGIAADGSILYAGVDNTAEHVEKTEDPEARWPEPTVTSYWWKGTTADGKPFEAHLMGQLGKRQDRIDVMAEVPGFIKKIAETAAGTRPYIYQYTPRLKLKLKIGDEEKEEEGILFTEATFIS</sequence>
<dbReference type="Pfam" id="PF17187">
    <property type="entry name" value="Svf1_C"/>
    <property type="match status" value="1"/>
</dbReference>
<proteinExistence type="inferred from homology"/>
<organism evidence="6 7">
    <name type="scientific">Verruconis gallopava</name>
    <dbReference type="NCBI Taxonomy" id="253628"/>
    <lineage>
        <taxon>Eukaryota</taxon>
        <taxon>Fungi</taxon>
        <taxon>Dikarya</taxon>
        <taxon>Ascomycota</taxon>
        <taxon>Pezizomycotina</taxon>
        <taxon>Dothideomycetes</taxon>
        <taxon>Pleosporomycetidae</taxon>
        <taxon>Venturiales</taxon>
        <taxon>Sympoventuriaceae</taxon>
        <taxon>Verruconis</taxon>
    </lineage>
</organism>
<comment type="subcellular location">
    <subcellularLocation>
        <location evidence="1">Cytoplasm</location>
    </subcellularLocation>
</comment>
<dbReference type="HOGENOM" id="CLU_030205_2_0_1"/>
<evidence type="ECO:0000256" key="1">
    <source>
        <dbReference type="ARBA" id="ARBA00004496"/>
    </source>
</evidence>
<comment type="similarity">
    <text evidence="2">Belongs to the SVF1 family.</text>
</comment>
<dbReference type="PANTHER" id="PTHR47107:SF1">
    <property type="entry name" value="CERAMIDE-BINDING PROTEIN SVF1-RELATED"/>
    <property type="match status" value="1"/>
</dbReference>
<evidence type="ECO:0008006" key="8">
    <source>
        <dbReference type="Google" id="ProtNLM"/>
    </source>
</evidence>
<feature type="domain" description="Svf1-like C-terminal" evidence="5">
    <location>
        <begin position="214"/>
        <end position="375"/>
    </location>
</feature>
<name>A0A0D2A5G6_9PEZI</name>
<feature type="domain" description="Svf1-like N-terminal" evidence="4">
    <location>
        <begin position="53"/>
        <end position="212"/>
    </location>
</feature>
<evidence type="ECO:0000256" key="2">
    <source>
        <dbReference type="ARBA" id="ARBA00009069"/>
    </source>
</evidence>
<dbReference type="GeneID" id="27314777"/>